<reference evidence="2" key="1">
    <citation type="submission" date="2019-08" db="EMBL/GenBank/DDBJ databases">
        <authorList>
            <person name="Kucharzyk K."/>
            <person name="Murdoch R.W."/>
            <person name="Higgins S."/>
            <person name="Loffler F."/>
        </authorList>
    </citation>
    <scope>NUCLEOTIDE SEQUENCE</scope>
</reference>
<organism evidence="2">
    <name type="scientific">bioreactor metagenome</name>
    <dbReference type="NCBI Taxonomy" id="1076179"/>
    <lineage>
        <taxon>unclassified sequences</taxon>
        <taxon>metagenomes</taxon>
        <taxon>ecological metagenomes</taxon>
    </lineage>
</organism>
<feature type="region of interest" description="Disordered" evidence="1">
    <location>
        <begin position="15"/>
        <end position="45"/>
    </location>
</feature>
<evidence type="ECO:0000313" key="2">
    <source>
        <dbReference type="EMBL" id="MPM25409.1"/>
    </source>
</evidence>
<evidence type="ECO:0000256" key="1">
    <source>
        <dbReference type="SAM" id="MobiDB-lite"/>
    </source>
</evidence>
<proteinExistence type="predicted"/>
<sequence>MIEVHLLAGVEIVPGEERRHDAAHQSDDGRREADGLKEPDRSVKDLRGKHIDPAVYHPALNILGINSCGNRHCKKQHG</sequence>
<dbReference type="AlphaFoldDB" id="A0A644YAR7"/>
<gene>
    <name evidence="2" type="ORF">SDC9_71903</name>
</gene>
<name>A0A644YAR7_9ZZZZ</name>
<comment type="caution">
    <text evidence="2">The sequence shown here is derived from an EMBL/GenBank/DDBJ whole genome shotgun (WGS) entry which is preliminary data.</text>
</comment>
<dbReference type="EMBL" id="VSSQ01004491">
    <property type="protein sequence ID" value="MPM25409.1"/>
    <property type="molecule type" value="Genomic_DNA"/>
</dbReference>
<protein>
    <submittedName>
        <fullName evidence="2">Uncharacterized protein</fullName>
    </submittedName>
</protein>
<accession>A0A644YAR7</accession>